<reference evidence="1 2" key="1">
    <citation type="submission" date="2017-11" db="EMBL/GenBank/DDBJ databases">
        <title>Draft Genome Sequence of Sporolactobacillus inulinus NBRC 111894 Isolated from Koso, a Japanese Sugar-Vegetable Fermented Beverage.</title>
        <authorList>
            <person name="Chiou T.Y."/>
            <person name="Oshima K."/>
            <person name="Suda W."/>
            <person name="Hattori M."/>
            <person name="Takahashi T."/>
        </authorList>
    </citation>
    <scope>NUCLEOTIDE SEQUENCE [LARGE SCALE GENOMIC DNA]</scope>
    <source>
        <strain evidence="1 2">NBRC111894</strain>
    </source>
</reference>
<evidence type="ECO:0000313" key="1">
    <source>
        <dbReference type="EMBL" id="GAY76017.1"/>
    </source>
</evidence>
<dbReference type="Proteomes" id="UP000319716">
    <property type="component" value="Unassembled WGS sequence"/>
</dbReference>
<dbReference type="AlphaFoldDB" id="A0A4Y1ZAD9"/>
<sequence>MKANALLAELMVLNERITGRIYTNQLQVLAGAFQPPLMILR</sequence>
<accession>A0A4Y1ZAD9</accession>
<evidence type="ECO:0000313" key="2">
    <source>
        <dbReference type="Proteomes" id="UP000319716"/>
    </source>
</evidence>
<proteinExistence type="predicted"/>
<comment type="caution">
    <text evidence="1">The sequence shown here is derived from an EMBL/GenBank/DDBJ whole genome shotgun (WGS) entry which is preliminary data.</text>
</comment>
<organism evidence="1 2">
    <name type="scientific">Sporolactobacillus inulinus</name>
    <dbReference type="NCBI Taxonomy" id="2078"/>
    <lineage>
        <taxon>Bacteria</taxon>
        <taxon>Bacillati</taxon>
        <taxon>Bacillota</taxon>
        <taxon>Bacilli</taxon>
        <taxon>Bacillales</taxon>
        <taxon>Sporolactobacillaceae</taxon>
        <taxon>Sporolactobacillus</taxon>
    </lineage>
</organism>
<dbReference type="EMBL" id="BEXB01000010">
    <property type="protein sequence ID" value="GAY76017.1"/>
    <property type="molecule type" value="Genomic_DNA"/>
</dbReference>
<name>A0A4Y1ZAD9_9BACL</name>
<gene>
    <name evidence="1" type="ORF">NBRC111894_1571</name>
</gene>
<protein>
    <submittedName>
        <fullName evidence="1">Uncharacterized protein</fullName>
    </submittedName>
</protein>